<dbReference type="AlphaFoldDB" id="A0A501PR36"/>
<keyword evidence="2" id="KW-1185">Reference proteome</keyword>
<accession>A0A501PR36</accession>
<evidence type="ECO:0000313" key="1">
    <source>
        <dbReference type="EMBL" id="TPD62990.1"/>
    </source>
</evidence>
<sequence>MSTKPDTGLPYRNFRHSGQQLFNSVNTIPQEAAKDVAALFYKIAEELMDVHRVYEHRKSIREATRRRQFELRQIPVEVSEKMASGMSFEDAVQFLNDFNNIPRETVYSYWLKHVKRTEETAREVRDGKIFDLHRRGVSTSIIADDVGLSTRQVQRIIREQKKVTEIRHSQNQL</sequence>
<dbReference type="InterPro" id="IPR036388">
    <property type="entry name" value="WH-like_DNA-bd_sf"/>
</dbReference>
<reference evidence="2" key="1">
    <citation type="submission" date="2019-06" db="EMBL/GenBank/DDBJ databases">
        <title>The complete genome of Emcibacter congregatus ZYLT.</title>
        <authorList>
            <person name="Zhao Z."/>
        </authorList>
    </citation>
    <scope>NUCLEOTIDE SEQUENCE [LARGE SCALE GENOMIC DNA]</scope>
    <source>
        <strain evidence="2">MCCC 1A06723</strain>
    </source>
</reference>
<proteinExistence type="predicted"/>
<name>A0A501PR36_9PROT</name>
<dbReference type="EMBL" id="VFIY01000004">
    <property type="protein sequence ID" value="TPD62990.1"/>
    <property type="molecule type" value="Genomic_DNA"/>
</dbReference>
<dbReference type="RefSeq" id="WP_139938240.1">
    <property type="nucleotide sequence ID" value="NZ_JBHSYP010000022.1"/>
</dbReference>
<comment type="caution">
    <text evidence="1">The sequence shown here is derived from an EMBL/GenBank/DDBJ whole genome shotgun (WGS) entry which is preliminary data.</text>
</comment>
<organism evidence="1 2">
    <name type="scientific">Emcibacter nanhaiensis</name>
    <dbReference type="NCBI Taxonomy" id="1505037"/>
    <lineage>
        <taxon>Bacteria</taxon>
        <taxon>Pseudomonadati</taxon>
        <taxon>Pseudomonadota</taxon>
        <taxon>Alphaproteobacteria</taxon>
        <taxon>Emcibacterales</taxon>
        <taxon>Emcibacteraceae</taxon>
        <taxon>Emcibacter</taxon>
    </lineage>
</organism>
<gene>
    <name evidence="1" type="ORF">FIV46_02615</name>
</gene>
<evidence type="ECO:0000313" key="2">
    <source>
        <dbReference type="Proteomes" id="UP000319148"/>
    </source>
</evidence>
<dbReference type="Proteomes" id="UP000319148">
    <property type="component" value="Unassembled WGS sequence"/>
</dbReference>
<dbReference type="Gene3D" id="1.10.10.10">
    <property type="entry name" value="Winged helix-like DNA-binding domain superfamily/Winged helix DNA-binding domain"/>
    <property type="match status" value="1"/>
</dbReference>
<protein>
    <submittedName>
        <fullName evidence="1">Uncharacterized protein</fullName>
    </submittedName>
</protein>